<organism evidence="1 2">
    <name type="scientific">Acinetobacter apis</name>
    <dbReference type="NCBI Taxonomy" id="1229165"/>
    <lineage>
        <taxon>Bacteria</taxon>
        <taxon>Pseudomonadati</taxon>
        <taxon>Pseudomonadota</taxon>
        <taxon>Gammaproteobacteria</taxon>
        <taxon>Moraxellales</taxon>
        <taxon>Moraxellaceae</taxon>
        <taxon>Acinetobacter</taxon>
    </lineage>
</organism>
<protein>
    <submittedName>
        <fullName evidence="1">Uncharacterized protein</fullName>
    </submittedName>
</protein>
<sequence>MHYIKTPEGITALQTRDRILSTKQRQLLILIGCNEFEKLSDILKEKLCTSDLIESLLSLGFIKRDSFSNQSATPSQATEVVSKADVAEIINHVTAAEPEATPLVKEAIAPAAPEVKTYDDIEYSLDNMKSMISTALNTYCGLMARAHARNVSNCASVSELKRSHMISITLLQESNIPKSELLDLTKILKIFYENN</sequence>
<evidence type="ECO:0000313" key="2">
    <source>
        <dbReference type="Proteomes" id="UP000243463"/>
    </source>
</evidence>
<reference evidence="2" key="1">
    <citation type="submission" date="2017-06" db="EMBL/GenBank/DDBJ databases">
        <authorList>
            <person name="Varghese N."/>
            <person name="Submissions S."/>
        </authorList>
    </citation>
    <scope>NUCLEOTIDE SEQUENCE [LARGE SCALE GENOMIC DNA]</scope>
    <source>
        <strain evidence="2">ANC 5114</strain>
    </source>
</reference>
<keyword evidence="2" id="KW-1185">Reference proteome</keyword>
<dbReference type="RefSeq" id="WP_088823501.1">
    <property type="nucleotide sequence ID" value="NZ_FZLN01000002.1"/>
</dbReference>
<name>A0A217EGK7_9GAMM</name>
<gene>
    <name evidence="1" type="ORF">SAMN05444584_1406</name>
</gene>
<accession>A0A217EGK7</accession>
<dbReference type="OrthoDB" id="6711986at2"/>
<dbReference type="AlphaFoldDB" id="A0A217EGK7"/>
<dbReference type="EMBL" id="FZLN01000002">
    <property type="protein sequence ID" value="SNQ29452.1"/>
    <property type="molecule type" value="Genomic_DNA"/>
</dbReference>
<evidence type="ECO:0000313" key="1">
    <source>
        <dbReference type="EMBL" id="SNQ29452.1"/>
    </source>
</evidence>
<proteinExistence type="predicted"/>
<dbReference type="Proteomes" id="UP000243463">
    <property type="component" value="Unassembled WGS sequence"/>
</dbReference>